<feature type="transmembrane region" description="Helical" evidence="1">
    <location>
        <begin position="125"/>
        <end position="144"/>
    </location>
</feature>
<dbReference type="EMBL" id="CP001785">
    <property type="protein sequence ID" value="ACX51938.1"/>
    <property type="molecule type" value="Genomic_DNA"/>
</dbReference>
<dbReference type="KEGG" id="adg:Adeg_0796"/>
<keyword evidence="1" id="KW-0472">Membrane</keyword>
<gene>
    <name evidence="2" type="ordered locus">Adeg_0796</name>
</gene>
<sequence>MPGTSTDGKRLALAFLSFAALFFLGCLAGSVFPHLFARFLTRVVADTFEAVGHLERLSGTALLPVFLLTFVYLKNFLVAALCFLGARPTRGIFPGVVCLVNGLVLGWLGAVLAEAGVSPWRYAGALAPHGVVELPAVFAASALGMARTGGGATRQFAPVACALLVAACIEVFVSPHVAKVVGLT</sequence>
<name>C9RCG1_AMMDK</name>
<keyword evidence="1" id="KW-1133">Transmembrane helix</keyword>
<feature type="transmembrane region" description="Helical" evidence="1">
    <location>
        <begin position="156"/>
        <end position="178"/>
    </location>
</feature>
<protein>
    <recommendedName>
        <fullName evidence="4">Stage II sporulation protein M</fullName>
    </recommendedName>
</protein>
<keyword evidence="3" id="KW-1185">Reference proteome</keyword>
<dbReference type="AlphaFoldDB" id="C9RCG1"/>
<dbReference type="Pfam" id="PF01944">
    <property type="entry name" value="SpoIIM"/>
    <property type="match status" value="1"/>
</dbReference>
<dbReference type="PANTHER" id="PTHR35337">
    <property type="entry name" value="SLR1478 PROTEIN"/>
    <property type="match status" value="1"/>
</dbReference>
<dbReference type="STRING" id="429009.Adeg_0796"/>
<dbReference type="Proteomes" id="UP000002620">
    <property type="component" value="Chromosome"/>
</dbReference>
<dbReference type="InterPro" id="IPR002798">
    <property type="entry name" value="SpoIIM-like"/>
</dbReference>
<dbReference type="RefSeq" id="WP_015738816.1">
    <property type="nucleotide sequence ID" value="NC_013385.1"/>
</dbReference>
<evidence type="ECO:0000313" key="3">
    <source>
        <dbReference type="Proteomes" id="UP000002620"/>
    </source>
</evidence>
<keyword evidence="1" id="KW-0812">Transmembrane</keyword>
<proteinExistence type="predicted"/>
<dbReference type="eggNOG" id="COG1300">
    <property type="taxonomic scope" value="Bacteria"/>
</dbReference>
<evidence type="ECO:0000313" key="2">
    <source>
        <dbReference type="EMBL" id="ACX51938.1"/>
    </source>
</evidence>
<organism evidence="2 3">
    <name type="scientific">Ammonifex degensii (strain DSM 10501 / KC4)</name>
    <dbReference type="NCBI Taxonomy" id="429009"/>
    <lineage>
        <taxon>Bacteria</taxon>
        <taxon>Bacillati</taxon>
        <taxon>Bacillota</taxon>
        <taxon>Clostridia</taxon>
        <taxon>Thermoanaerobacterales</taxon>
        <taxon>Thermoanaerobacteraceae</taxon>
        <taxon>Ammonifex</taxon>
    </lineage>
</organism>
<feature type="transmembrane region" description="Helical" evidence="1">
    <location>
        <begin position="61"/>
        <end position="84"/>
    </location>
</feature>
<dbReference type="HOGENOM" id="CLU_1465323_0_0_9"/>
<feature type="transmembrane region" description="Helical" evidence="1">
    <location>
        <begin position="91"/>
        <end position="113"/>
    </location>
</feature>
<accession>C9RCG1</accession>
<dbReference type="PANTHER" id="PTHR35337:SF1">
    <property type="entry name" value="SLR1478 PROTEIN"/>
    <property type="match status" value="1"/>
</dbReference>
<reference evidence="2 3" key="1">
    <citation type="submission" date="2009-10" db="EMBL/GenBank/DDBJ databases">
        <title>Complete sequence of chromosome of Ammonifex degensii KC4.</title>
        <authorList>
            <consortium name="US DOE Joint Genome Institute"/>
            <person name="Kerfeld C."/>
            <person name="Goodner B."/>
            <person name="Huber H."/>
            <person name="Stetter K."/>
            <person name="Lucas S."/>
            <person name="Copeland A."/>
            <person name="Lapidus A."/>
            <person name="Glavina del Rio T."/>
            <person name="Dalin E."/>
            <person name="Tice H."/>
            <person name="Bruce D."/>
            <person name="Goodwin L."/>
            <person name="Pitluck S."/>
            <person name="Saunders E."/>
            <person name="Brettin T."/>
            <person name="Detter J.C."/>
            <person name="Han C."/>
            <person name="Larimer F."/>
            <person name="Land M."/>
            <person name="Hauser L."/>
            <person name="Kyrpides N."/>
            <person name="Ovchinnikova G."/>
            <person name="Richardson P."/>
        </authorList>
    </citation>
    <scope>NUCLEOTIDE SEQUENCE [LARGE SCALE GENOMIC DNA]</scope>
    <source>
        <strain evidence="3">DSM 10501 / KC4</strain>
    </source>
</reference>
<dbReference type="OrthoDB" id="161024at2"/>
<evidence type="ECO:0008006" key="4">
    <source>
        <dbReference type="Google" id="ProtNLM"/>
    </source>
</evidence>
<evidence type="ECO:0000256" key="1">
    <source>
        <dbReference type="SAM" id="Phobius"/>
    </source>
</evidence>